<dbReference type="Proteomes" id="UP000273083">
    <property type="component" value="Unassembled WGS sequence"/>
</dbReference>
<reference evidence="2 3" key="1">
    <citation type="submission" date="2018-11" db="EMBL/GenBank/DDBJ databases">
        <title>Genomic Encyclopedia of Type Strains, Phase IV (KMG-IV): sequencing the most valuable type-strain genomes for metagenomic binning, comparative biology and taxonomic classification.</title>
        <authorList>
            <person name="Goeker M."/>
        </authorList>
    </citation>
    <scope>NUCLEOTIDE SEQUENCE [LARGE SCALE GENOMIC DNA]</scope>
    <source>
        <strain evidence="2 3">DSM 26537</strain>
    </source>
</reference>
<evidence type="ECO:0000313" key="3">
    <source>
        <dbReference type="Proteomes" id="UP000273083"/>
    </source>
</evidence>
<keyword evidence="1" id="KW-1133">Transmembrane helix</keyword>
<dbReference type="InterPro" id="IPR005562">
    <property type="entry name" value="SpoVA"/>
</dbReference>
<comment type="caution">
    <text evidence="2">The sequence shown here is derived from an EMBL/GenBank/DDBJ whole genome shotgun (WGS) entry which is preliminary data.</text>
</comment>
<evidence type="ECO:0000256" key="1">
    <source>
        <dbReference type="SAM" id="Phobius"/>
    </source>
</evidence>
<feature type="transmembrane region" description="Helical" evidence="1">
    <location>
        <begin position="144"/>
        <end position="169"/>
    </location>
</feature>
<evidence type="ECO:0000313" key="2">
    <source>
        <dbReference type="EMBL" id="ROR27309.1"/>
    </source>
</evidence>
<keyword evidence="3" id="KW-1185">Reference proteome</keyword>
<protein>
    <submittedName>
        <fullName evidence="2">Stage V sporulation protein AC</fullName>
    </submittedName>
</protein>
<dbReference type="Pfam" id="PF03862">
    <property type="entry name" value="SpoVAC_SpoVAEB"/>
    <property type="match status" value="1"/>
</dbReference>
<dbReference type="AlphaFoldDB" id="A0A3N1XKR8"/>
<sequence length="174" mass="19212">MKEKPNQNNNKNKGPSIKQVINESDTNRRDQIYNQYVKSVTPKHSLVVNILNAFWIGGLICTIGQGLINFYQYLGANIDFAMLYNTISLVFLSILLTGLNIYGKIAKYGGAGTLVPITGFANSVAAPAIEFKKEGQVFGIGCQIFTICGPVILYGIFSSWVFGIIYYIILKLQS</sequence>
<name>A0A3N1XKR8_9FIRM</name>
<feature type="transmembrane region" description="Helical" evidence="1">
    <location>
        <begin position="46"/>
        <end position="68"/>
    </location>
</feature>
<accession>A0A3N1XKR8</accession>
<feature type="transmembrane region" description="Helical" evidence="1">
    <location>
        <begin position="80"/>
        <end position="101"/>
    </location>
</feature>
<keyword evidence="1" id="KW-0472">Membrane</keyword>
<dbReference type="EMBL" id="RJVG01000006">
    <property type="protein sequence ID" value="ROR27309.1"/>
    <property type="molecule type" value="Genomic_DNA"/>
</dbReference>
<keyword evidence="1" id="KW-0812">Transmembrane</keyword>
<dbReference type="PANTHER" id="PTHR38450:SF1">
    <property type="entry name" value="STAGE V SPORULATION PROTEIN AC"/>
    <property type="match status" value="1"/>
</dbReference>
<gene>
    <name evidence="2" type="ORF">EDD66_1063</name>
</gene>
<dbReference type="PANTHER" id="PTHR38450">
    <property type="entry name" value="STAGE V SPORULATION PROTEIN AC-RELATED"/>
    <property type="match status" value="1"/>
</dbReference>
<organism evidence="2 3">
    <name type="scientific">Mobilisporobacter senegalensis</name>
    <dbReference type="NCBI Taxonomy" id="1329262"/>
    <lineage>
        <taxon>Bacteria</taxon>
        <taxon>Bacillati</taxon>
        <taxon>Bacillota</taxon>
        <taxon>Clostridia</taxon>
        <taxon>Lachnospirales</taxon>
        <taxon>Lachnospiraceae</taxon>
        <taxon>Mobilisporobacter</taxon>
    </lineage>
</organism>
<feature type="transmembrane region" description="Helical" evidence="1">
    <location>
        <begin position="108"/>
        <end position="129"/>
    </location>
</feature>
<proteinExistence type="predicted"/>
<dbReference type="OrthoDB" id="9797988at2"/>
<dbReference type="RefSeq" id="WP_123609564.1">
    <property type="nucleotide sequence ID" value="NZ_RJVG01000006.1"/>
</dbReference>